<evidence type="ECO:0000259" key="1">
    <source>
        <dbReference type="Pfam" id="PF18701"/>
    </source>
</evidence>
<dbReference type="AlphaFoldDB" id="A0A4Z2DNM7"/>
<dbReference type="EMBL" id="SKCS01000087">
    <property type="protein sequence ID" value="TNN17760.1"/>
    <property type="molecule type" value="Genomic_DNA"/>
</dbReference>
<dbReference type="InterPro" id="IPR040676">
    <property type="entry name" value="DUF5641"/>
</dbReference>
<proteinExistence type="predicted"/>
<protein>
    <recommendedName>
        <fullName evidence="1">DUF5641 domain-containing protein</fullName>
    </recommendedName>
</protein>
<keyword evidence="3" id="KW-1185">Reference proteome</keyword>
<comment type="caution">
    <text evidence="2">The sequence shown here is derived from an EMBL/GenBank/DDBJ whole genome shotgun (WGS) entry which is preliminary data.</text>
</comment>
<feature type="domain" description="DUF5641" evidence="1">
    <location>
        <begin position="16"/>
        <end position="75"/>
    </location>
</feature>
<evidence type="ECO:0000313" key="2">
    <source>
        <dbReference type="EMBL" id="TNN17760.1"/>
    </source>
</evidence>
<evidence type="ECO:0000313" key="3">
    <source>
        <dbReference type="Proteomes" id="UP000311919"/>
    </source>
</evidence>
<reference evidence="2 3" key="1">
    <citation type="submission" date="2019-03" db="EMBL/GenBank/DDBJ databases">
        <title>An improved genome assembly of the fluke Schistosoma japonicum.</title>
        <authorList>
            <person name="Hu W."/>
            <person name="Luo F."/>
            <person name="Yin M."/>
            <person name="Mo X."/>
            <person name="Sun C."/>
            <person name="Wu Q."/>
            <person name="Zhu B."/>
            <person name="Xiang M."/>
            <person name="Wang J."/>
            <person name="Wang Y."/>
            <person name="Zhang T."/>
            <person name="Xu B."/>
            <person name="Zheng H."/>
            <person name="Feng Z."/>
        </authorList>
    </citation>
    <scope>NUCLEOTIDE SEQUENCE [LARGE SCALE GENOMIC DNA]</scope>
    <source>
        <strain evidence="2">HuSjv2</strain>
        <tissue evidence="2">Worms</tissue>
    </source>
</reference>
<accession>A0A4Z2DNM7</accession>
<name>A0A4Z2DNM7_SCHJA</name>
<gene>
    <name evidence="2" type="ORF">EWB00_010829</name>
</gene>
<dbReference type="Proteomes" id="UP000311919">
    <property type="component" value="Unassembled WGS sequence"/>
</dbReference>
<organism evidence="2 3">
    <name type="scientific">Schistosoma japonicum</name>
    <name type="common">Blood fluke</name>
    <dbReference type="NCBI Taxonomy" id="6182"/>
    <lineage>
        <taxon>Eukaryota</taxon>
        <taxon>Metazoa</taxon>
        <taxon>Spiralia</taxon>
        <taxon>Lophotrochozoa</taxon>
        <taxon>Platyhelminthes</taxon>
        <taxon>Trematoda</taxon>
        <taxon>Digenea</taxon>
        <taxon>Strigeidida</taxon>
        <taxon>Schistosomatoidea</taxon>
        <taxon>Schistosomatidae</taxon>
        <taxon>Schistosoma</taxon>
    </lineage>
</organism>
<dbReference type="Pfam" id="PF18701">
    <property type="entry name" value="DUF5641"/>
    <property type="match status" value="1"/>
</dbReference>
<sequence>MLIYRGISFEEAPMSKTSKNSQPVDLVLVNDVDALRSLWSKAIAKQVDDGPDERVRMVRLKTEIDETTQDVRNLYPSEEADYLKREVEDRGRGGRFEGKRKLNKQFTYREIH</sequence>